<sequence length="69" mass="8277">MEASYTIPQFCDAYHFSRVHYYTLKQQGLTPRELRLGRRVVITRRAAEEWEDRMSSIQQQNKKENATNE</sequence>
<dbReference type="AlphaFoldDB" id="A0A1I0GH73"/>
<evidence type="ECO:0000313" key="3">
    <source>
        <dbReference type="Proteomes" id="UP000183339"/>
    </source>
</evidence>
<evidence type="ECO:0000313" key="2">
    <source>
        <dbReference type="EMBL" id="SET70275.1"/>
    </source>
</evidence>
<reference evidence="2 3" key="1">
    <citation type="submission" date="2016-10" db="EMBL/GenBank/DDBJ databases">
        <authorList>
            <person name="de Groot N.N."/>
        </authorList>
    </citation>
    <scope>NUCLEOTIDE SEQUENCE [LARGE SCALE GENOMIC DNA]</scope>
    <source>
        <strain evidence="2 3">Nl7</strain>
    </source>
</reference>
<organism evidence="2 3">
    <name type="scientific">Nitrosospira multiformis</name>
    <dbReference type="NCBI Taxonomy" id="1231"/>
    <lineage>
        <taxon>Bacteria</taxon>
        <taxon>Pseudomonadati</taxon>
        <taxon>Pseudomonadota</taxon>
        <taxon>Betaproteobacteria</taxon>
        <taxon>Nitrosomonadales</taxon>
        <taxon>Nitrosomonadaceae</taxon>
        <taxon>Nitrosospira</taxon>
    </lineage>
</organism>
<gene>
    <name evidence="2" type="ORF">SAMN05216412_11351</name>
</gene>
<evidence type="ECO:0000256" key="1">
    <source>
        <dbReference type="SAM" id="MobiDB-lite"/>
    </source>
</evidence>
<dbReference type="Proteomes" id="UP000183339">
    <property type="component" value="Unassembled WGS sequence"/>
</dbReference>
<feature type="region of interest" description="Disordered" evidence="1">
    <location>
        <begin position="49"/>
        <end position="69"/>
    </location>
</feature>
<dbReference type="RefSeq" id="WP_143121486.1">
    <property type="nucleotide sequence ID" value="NZ_FOHI01000013.1"/>
</dbReference>
<accession>A0A1I0GH73</accession>
<dbReference type="OrthoDB" id="9135028at2"/>
<name>A0A1I0GH73_9PROT</name>
<protein>
    <recommendedName>
        <fullName evidence="4">Helix-turn-helix domain-containing protein</fullName>
    </recommendedName>
</protein>
<proteinExistence type="predicted"/>
<evidence type="ECO:0008006" key="4">
    <source>
        <dbReference type="Google" id="ProtNLM"/>
    </source>
</evidence>
<dbReference type="EMBL" id="FOHI01000013">
    <property type="protein sequence ID" value="SET70275.1"/>
    <property type="molecule type" value="Genomic_DNA"/>
</dbReference>